<dbReference type="Proteomes" id="UP001556367">
    <property type="component" value="Unassembled WGS sequence"/>
</dbReference>
<keyword evidence="2" id="KW-1185">Reference proteome</keyword>
<sequence>MSELDLTIIVYGEEGRRAEITLKPKIPADIRGDISQLNDWTFKLLCCLGADVKHTSNWGCAVCGEAARETHCQTMSWIHLPQPKLNVYINLICVAGGGPCHQQVIGQCGAKAILSGFPPQNETPLPMPPGVEKIPLAGSCANCLEEKTAAAGSSMRRCSACKLTR</sequence>
<dbReference type="EMBL" id="JASNQZ010000011">
    <property type="protein sequence ID" value="KAL0950648.1"/>
    <property type="molecule type" value="Genomic_DNA"/>
</dbReference>
<comment type="caution">
    <text evidence="1">The sequence shown here is derived from an EMBL/GenBank/DDBJ whole genome shotgun (WGS) entry which is preliminary data.</text>
</comment>
<evidence type="ECO:0000313" key="1">
    <source>
        <dbReference type="EMBL" id="KAL0950648.1"/>
    </source>
</evidence>
<protein>
    <submittedName>
        <fullName evidence="1">Uncharacterized protein</fullName>
    </submittedName>
</protein>
<name>A0ABR3J550_9AGAR</name>
<accession>A0ABR3J550</accession>
<reference evidence="2" key="1">
    <citation type="submission" date="2024-06" db="EMBL/GenBank/DDBJ databases">
        <title>Multi-omics analyses provide insights into the biosynthesis of the anticancer antibiotic pleurotin in Hohenbuehelia grisea.</title>
        <authorList>
            <person name="Weaver J.A."/>
            <person name="Alberti F."/>
        </authorList>
    </citation>
    <scope>NUCLEOTIDE SEQUENCE [LARGE SCALE GENOMIC DNA]</scope>
    <source>
        <strain evidence="2">T-177</strain>
    </source>
</reference>
<organism evidence="1 2">
    <name type="scientific">Hohenbuehelia grisea</name>
    <dbReference type="NCBI Taxonomy" id="104357"/>
    <lineage>
        <taxon>Eukaryota</taxon>
        <taxon>Fungi</taxon>
        <taxon>Dikarya</taxon>
        <taxon>Basidiomycota</taxon>
        <taxon>Agaricomycotina</taxon>
        <taxon>Agaricomycetes</taxon>
        <taxon>Agaricomycetidae</taxon>
        <taxon>Agaricales</taxon>
        <taxon>Pleurotineae</taxon>
        <taxon>Pleurotaceae</taxon>
        <taxon>Hohenbuehelia</taxon>
    </lineage>
</organism>
<gene>
    <name evidence="1" type="ORF">HGRIS_007436</name>
</gene>
<proteinExistence type="predicted"/>
<evidence type="ECO:0000313" key="2">
    <source>
        <dbReference type="Proteomes" id="UP001556367"/>
    </source>
</evidence>